<accession>A0A0T5XDW3</accession>
<sequence>MRSFCGGPLWPFAPRCGRWITLILGFLAIVFVVLWAIFFYRFVLGGEYEMYHMWGAAPFMSFPGMIVMALVLVLVGLGLWWLMSSLFWNKYFPTQSPPSPPIRDEGNEKTPFGYDDRAPLADKEELERRLDVLERALLDGRISEDTYRELKRKYEERLKGF</sequence>
<keyword evidence="4" id="KW-1185">Reference proteome</keyword>
<feature type="region of interest" description="Disordered" evidence="1">
    <location>
        <begin position="95"/>
        <end position="120"/>
    </location>
</feature>
<evidence type="ECO:0008006" key="5">
    <source>
        <dbReference type="Google" id="ProtNLM"/>
    </source>
</evidence>
<proteinExistence type="predicted"/>
<keyword evidence="2" id="KW-0812">Transmembrane</keyword>
<evidence type="ECO:0000313" key="4">
    <source>
        <dbReference type="Proteomes" id="UP000005273"/>
    </source>
</evidence>
<keyword evidence="2" id="KW-1133">Transmembrane helix</keyword>
<organism evidence="3 4">
    <name type="scientific">Acetomicrobium hydrogeniformans ATCC BAA-1850</name>
    <dbReference type="NCBI Taxonomy" id="592015"/>
    <lineage>
        <taxon>Bacteria</taxon>
        <taxon>Thermotogati</taxon>
        <taxon>Synergistota</taxon>
        <taxon>Synergistia</taxon>
        <taxon>Synergistales</taxon>
        <taxon>Acetomicrobiaceae</taxon>
        <taxon>Acetomicrobium</taxon>
    </lineage>
</organism>
<reference evidence="4" key="1">
    <citation type="submission" date="2012-09" db="EMBL/GenBank/DDBJ databases">
        <authorList>
            <person name="Weinstock G."/>
            <person name="Sodergren E."/>
            <person name="Clifton S."/>
            <person name="Fulton L."/>
            <person name="Fulton B."/>
            <person name="Courtney L."/>
            <person name="Fronick C."/>
            <person name="Harrison M."/>
            <person name="Strong C."/>
            <person name="Farmer C."/>
            <person name="Delehaunty K."/>
            <person name="Markovic C."/>
            <person name="Hall O."/>
            <person name="Minx P."/>
            <person name="Tomlinson C."/>
            <person name="Mitreva M."/>
            <person name="Nelson J."/>
            <person name="Hou S."/>
            <person name="Wollam A."/>
            <person name="Pepin K.H."/>
            <person name="Johnson M."/>
            <person name="Bhonagiri V."/>
            <person name="Nash W.E."/>
            <person name="Suruliraj S."/>
            <person name="Warren W."/>
            <person name="Chinwalla A."/>
            <person name="Mardis E.R."/>
            <person name="Wilson R.K."/>
        </authorList>
    </citation>
    <scope>NUCLEOTIDE SEQUENCE [LARGE SCALE GENOMIC DNA]</scope>
    <source>
        <strain evidence="4">OS1</strain>
    </source>
</reference>
<gene>
    <name evidence="3" type="ORF">HMPREF1705_03168</name>
</gene>
<feature type="transmembrane region" description="Helical" evidence="2">
    <location>
        <begin position="62"/>
        <end position="82"/>
    </location>
</feature>
<feature type="transmembrane region" description="Helical" evidence="2">
    <location>
        <begin position="20"/>
        <end position="42"/>
    </location>
</feature>
<feature type="compositionally biased region" description="Basic and acidic residues" evidence="1">
    <location>
        <begin position="102"/>
        <end position="120"/>
    </location>
</feature>
<dbReference type="STRING" id="592015.HMPREF1705_03168"/>
<keyword evidence="2" id="KW-0472">Membrane</keyword>
<comment type="caution">
    <text evidence="3">The sequence shown here is derived from an EMBL/GenBank/DDBJ whole genome shotgun (WGS) entry which is preliminary data.</text>
</comment>
<name>A0A0T5XDW3_9BACT</name>
<dbReference type="RefSeq" id="WP_057940839.1">
    <property type="nucleotide sequence ID" value="NZ_ACJX03000001.1"/>
</dbReference>
<protein>
    <recommendedName>
        <fullName evidence="5">SHOCT domain-containing protein</fullName>
    </recommendedName>
</protein>
<evidence type="ECO:0000256" key="2">
    <source>
        <dbReference type="SAM" id="Phobius"/>
    </source>
</evidence>
<dbReference type="AlphaFoldDB" id="A0A0T5XDW3"/>
<dbReference type="Proteomes" id="UP000005273">
    <property type="component" value="Unassembled WGS sequence"/>
</dbReference>
<evidence type="ECO:0000256" key="1">
    <source>
        <dbReference type="SAM" id="MobiDB-lite"/>
    </source>
</evidence>
<evidence type="ECO:0000313" key="3">
    <source>
        <dbReference type="EMBL" id="KRT35909.1"/>
    </source>
</evidence>
<dbReference type="EMBL" id="ACJX03000001">
    <property type="protein sequence ID" value="KRT35909.1"/>
    <property type="molecule type" value="Genomic_DNA"/>
</dbReference>